<accession>A0A0N9WHG1</accession>
<evidence type="ECO:0000256" key="2">
    <source>
        <dbReference type="ARBA" id="ARBA00022801"/>
    </source>
</evidence>
<dbReference type="AlphaFoldDB" id="A0A0N9WHG1"/>
<dbReference type="InterPro" id="IPR050248">
    <property type="entry name" value="Polysacc_deacetylase_ArnD"/>
</dbReference>
<reference evidence="5 6" key="2">
    <citation type="journal article" date="2018" name="Nature">
        <title>Mutant phenotypes for thousands of bacterial genes of unknown function.</title>
        <authorList>
            <person name="Price M.N."/>
            <person name="Wetmore K.M."/>
            <person name="Waters R.J."/>
            <person name="Callaghan M."/>
            <person name="Ray J."/>
            <person name="Liu H."/>
            <person name="Kuehl J.V."/>
            <person name="Melnyk R.A."/>
            <person name="Lamson J.S."/>
            <person name="Suh Y."/>
            <person name="Carlson H.K."/>
            <person name="Esquivel Z."/>
            <person name="Sadeeshkumar H."/>
            <person name="Chakraborty R."/>
            <person name="Zane G.M."/>
            <person name="Rubin B.E."/>
            <person name="Wall J.D."/>
            <person name="Visel A."/>
            <person name="Bristow J."/>
            <person name="Blow M.J."/>
            <person name="Arkin A.P."/>
            <person name="Deutschbauer A.M."/>
        </authorList>
    </citation>
    <scope>NUCLEOTIDE SEQUENCE [LARGE SCALE GENOMIC DNA]</scope>
    <source>
        <strain evidence="5 6">FW300-N2E3</strain>
    </source>
</reference>
<organism evidence="5 6">
    <name type="scientific">Pseudomonas fluorescens</name>
    <dbReference type="NCBI Taxonomy" id="294"/>
    <lineage>
        <taxon>Bacteria</taxon>
        <taxon>Pseudomonadati</taxon>
        <taxon>Pseudomonadota</taxon>
        <taxon>Gammaproteobacteria</taxon>
        <taxon>Pseudomonadales</taxon>
        <taxon>Pseudomonadaceae</taxon>
        <taxon>Pseudomonas</taxon>
    </lineage>
</organism>
<dbReference type="GO" id="GO:0005975">
    <property type="term" value="P:carbohydrate metabolic process"/>
    <property type="evidence" value="ECO:0007669"/>
    <property type="project" value="InterPro"/>
</dbReference>
<dbReference type="Gene3D" id="3.20.20.370">
    <property type="entry name" value="Glycoside hydrolase/deacetylase"/>
    <property type="match status" value="1"/>
</dbReference>
<feature type="chain" id="PRO_5006040249" evidence="3">
    <location>
        <begin position="22"/>
        <end position="376"/>
    </location>
</feature>
<dbReference type="SUPFAM" id="SSF88713">
    <property type="entry name" value="Glycoside hydrolase/deacetylase"/>
    <property type="match status" value="1"/>
</dbReference>
<reference evidence="6" key="1">
    <citation type="submission" date="2015-09" db="EMBL/GenBank/DDBJ databases">
        <title>Whole genome sequence of Pseudomonas fluorescens FW300-N2E3.</title>
        <authorList>
            <person name="Ray J."/>
            <person name="Melnyk R."/>
            <person name="Deutschbauer A."/>
        </authorList>
    </citation>
    <scope>NUCLEOTIDE SEQUENCE [LARGE SCALE GENOMIC DNA]</scope>
    <source>
        <strain evidence="6">FW300-N2E3</strain>
    </source>
</reference>
<dbReference type="CDD" id="cd10917">
    <property type="entry name" value="CE4_NodB_like_6s_7s"/>
    <property type="match status" value="1"/>
</dbReference>
<keyword evidence="3" id="KW-0732">Signal</keyword>
<feature type="signal peptide" evidence="3">
    <location>
        <begin position="1"/>
        <end position="21"/>
    </location>
</feature>
<dbReference type="PROSITE" id="PS51677">
    <property type="entry name" value="NODB"/>
    <property type="match status" value="1"/>
</dbReference>
<dbReference type="Pfam" id="PF01522">
    <property type="entry name" value="Polysacc_deac_1"/>
    <property type="match status" value="1"/>
</dbReference>
<dbReference type="InterPro" id="IPR011330">
    <property type="entry name" value="Glyco_hydro/deAcase_b/a-brl"/>
</dbReference>
<evidence type="ECO:0000259" key="4">
    <source>
        <dbReference type="PROSITE" id="PS51677"/>
    </source>
</evidence>
<dbReference type="RefSeq" id="WP_054595107.1">
    <property type="nucleotide sequence ID" value="NZ_CP012830.1"/>
</dbReference>
<evidence type="ECO:0000256" key="3">
    <source>
        <dbReference type="SAM" id="SignalP"/>
    </source>
</evidence>
<dbReference type="OrthoDB" id="9816280at2"/>
<name>A0A0N9WHG1_PSEFL</name>
<dbReference type="InterPro" id="IPR002509">
    <property type="entry name" value="NODB_dom"/>
</dbReference>
<sequence length="376" mass="42343">MRLRAFTFLLLGCLWANTAQAVGAAVFATIDRGGWPGSLASEAGFDTASRAEMLMFGKALLASEALDENALKQRLGVKQVEFKSVEQVRQRFWDRLLSNYRSASQNCEAELFCPQVRGLDDLRQQAASFTGEVVPAYAAWASVSRVFHEQYLNEQLRLAALFPRISSEIERFDSAELTGDELADRQFLLTFDDGPSGIDKHTDTVANVLRANDLHGVFFVLGEPFQARLRKSSPDKMRELYRGQCVALHGWEHKSHSAWSEWQSSINRSVTLVRGTVPDDYQSLFRPPYGQRRSDSAGFFKAQGLKVMLWGIDSQDWSKQINADAATQRVQTLMLLWRRGIILFHDIHDKAPKAVPALIAANQRNGVKWVDCRAQM</sequence>
<dbReference type="GO" id="GO:0016020">
    <property type="term" value="C:membrane"/>
    <property type="evidence" value="ECO:0007669"/>
    <property type="project" value="TreeGrafter"/>
</dbReference>
<dbReference type="PANTHER" id="PTHR10587">
    <property type="entry name" value="GLYCOSYL TRANSFERASE-RELATED"/>
    <property type="match status" value="1"/>
</dbReference>
<protein>
    <submittedName>
        <fullName evidence="5">Polysaccharide deacetylase</fullName>
    </submittedName>
</protein>
<evidence type="ECO:0000313" key="5">
    <source>
        <dbReference type="EMBL" id="ALI01728.1"/>
    </source>
</evidence>
<evidence type="ECO:0000256" key="1">
    <source>
        <dbReference type="ARBA" id="ARBA00022723"/>
    </source>
</evidence>
<gene>
    <name evidence="5" type="ORF">AO353_11805</name>
</gene>
<keyword evidence="2" id="KW-0378">Hydrolase</keyword>
<dbReference type="PANTHER" id="PTHR10587:SF133">
    <property type="entry name" value="CHITIN DEACETYLASE 1-RELATED"/>
    <property type="match status" value="1"/>
</dbReference>
<feature type="domain" description="NodB homology" evidence="4">
    <location>
        <begin position="185"/>
        <end position="370"/>
    </location>
</feature>
<proteinExistence type="predicted"/>
<dbReference type="GO" id="GO:0016810">
    <property type="term" value="F:hydrolase activity, acting on carbon-nitrogen (but not peptide) bonds"/>
    <property type="evidence" value="ECO:0007669"/>
    <property type="project" value="InterPro"/>
</dbReference>
<dbReference type="EMBL" id="CP012830">
    <property type="protein sequence ID" value="ALI01728.1"/>
    <property type="molecule type" value="Genomic_DNA"/>
</dbReference>
<evidence type="ECO:0000313" key="6">
    <source>
        <dbReference type="Proteomes" id="UP000066487"/>
    </source>
</evidence>
<dbReference type="GO" id="GO:0046872">
    <property type="term" value="F:metal ion binding"/>
    <property type="evidence" value="ECO:0007669"/>
    <property type="project" value="UniProtKB-KW"/>
</dbReference>
<keyword evidence="1" id="KW-0479">Metal-binding</keyword>
<dbReference type="Proteomes" id="UP000066487">
    <property type="component" value="Chromosome"/>
</dbReference>